<dbReference type="EMBL" id="UINC01086994">
    <property type="protein sequence ID" value="SVC35957.1"/>
    <property type="molecule type" value="Genomic_DNA"/>
</dbReference>
<dbReference type="InterPro" id="IPR046150">
    <property type="entry name" value="DUF6152"/>
</dbReference>
<evidence type="ECO:0000256" key="1">
    <source>
        <dbReference type="SAM" id="MobiDB-lite"/>
    </source>
</evidence>
<name>A0A382LL46_9ZZZZ</name>
<reference evidence="2" key="1">
    <citation type="submission" date="2018-05" db="EMBL/GenBank/DDBJ databases">
        <authorList>
            <person name="Lanie J.A."/>
            <person name="Ng W.-L."/>
            <person name="Kazmierczak K.M."/>
            <person name="Andrzejewski T.M."/>
            <person name="Davidsen T.M."/>
            <person name="Wayne K.J."/>
            <person name="Tettelin H."/>
            <person name="Glass J.I."/>
            <person name="Rusch D."/>
            <person name="Podicherti R."/>
            <person name="Tsui H.-C.T."/>
            <person name="Winkler M.E."/>
        </authorList>
    </citation>
    <scope>NUCLEOTIDE SEQUENCE</scope>
</reference>
<dbReference type="Pfam" id="PF19649">
    <property type="entry name" value="DUF6152"/>
    <property type="match status" value="1"/>
</dbReference>
<feature type="region of interest" description="Disordered" evidence="1">
    <location>
        <begin position="103"/>
        <end position="135"/>
    </location>
</feature>
<dbReference type="AlphaFoldDB" id="A0A382LL46"/>
<evidence type="ECO:0000313" key="2">
    <source>
        <dbReference type="EMBL" id="SVC35957.1"/>
    </source>
</evidence>
<proteinExistence type="predicted"/>
<gene>
    <name evidence="2" type="ORF">METZ01_LOCUS288811</name>
</gene>
<sequence>MLIKVSVAIVSLAVLLTATPVLAHHAFSAEFDADRPMQLQGTVTKTEWINPHSWIHIEVKDDDGNVENWAIECGAPNALIRRGLNKNSVPVGTELVVDGYGAKDGSNTANARDITLPDGSQFYAGSSGTGAPGQP</sequence>
<accession>A0A382LL46</accession>
<evidence type="ECO:0008006" key="3">
    <source>
        <dbReference type="Google" id="ProtNLM"/>
    </source>
</evidence>
<organism evidence="2">
    <name type="scientific">marine metagenome</name>
    <dbReference type="NCBI Taxonomy" id="408172"/>
    <lineage>
        <taxon>unclassified sequences</taxon>
        <taxon>metagenomes</taxon>
        <taxon>ecological metagenomes</taxon>
    </lineage>
</organism>
<protein>
    <recommendedName>
        <fullName evidence="3">OB-fold nucleic acid binding domain-containing protein</fullName>
    </recommendedName>
</protein>